<proteinExistence type="predicted"/>
<evidence type="ECO:0000313" key="1">
    <source>
        <dbReference type="EnsemblMetazoa" id="SMAR001427-PA"/>
    </source>
</evidence>
<protein>
    <submittedName>
        <fullName evidence="1">Uncharacterized protein</fullName>
    </submittedName>
</protein>
<keyword evidence="2" id="KW-1185">Reference proteome</keyword>
<dbReference type="Proteomes" id="UP000014500">
    <property type="component" value="Unassembled WGS sequence"/>
</dbReference>
<reference evidence="1" key="2">
    <citation type="submission" date="2015-02" db="UniProtKB">
        <authorList>
            <consortium name="EnsemblMetazoa"/>
        </authorList>
    </citation>
    <scope>IDENTIFICATION</scope>
</reference>
<name>T1IKH7_STRMM</name>
<evidence type="ECO:0000313" key="2">
    <source>
        <dbReference type="Proteomes" id="UP000014500"/>
    </source>
</evidence>
<reference evidence="2" key="1">
    <citation type="submission" date="2011-05" db="EMBL/GenBank/DDBJ databases">
        <authorList>
            <person name="Richards S.R."/>
            <person name="Qu J."/>
            <person name="Jiang H."/>
            <person name="Jhangiani S.N."/>
            <person name="Agravi P."/>
            <person name="Goodspeed R."/>
            <person name="Gross S."/>
            <person name="Mandapat C."/>
            <person name="Jackson L."/>
            <person name="Mathew T."/>
            <person name="Pu L."/>
            <person name="Thornton R."/>
            <person name="Saada N."/>
            <person name="Wilczek-Boney K.B."/>
            <person name="Lee S."/>
            <person name="Kovar C."/>
            <person name="Wu Y."/>
            <person name="Scherer S.E."/>
            <person name="Worley K.C."/>
            <person name="Muzny D.M."/>
            <person name="Gibbs R."/>
        </authorList>
    </citation>
    <scope>NUCLEOTIDE SEQUENCE</scope>
    <source>
        <strain evidence="2">Brora</strain>
    </source>
</reference>
<dbReference type="EnsemblMetazoa" id="SMAR001427-RA">
    <property type="protein sequence ID" value="SMAR001427-PA"/>
    <property type="gene ID" value="SMAR001427"/>
</dbReference>
<sequence>MDYTQHLNCITQNCCFVFCYAILIPVKGICCDVAKWNKKEIVYVRKKKNCSINCYHFEYFHIFNMDLLGGKWLCTVGGVNASLNCVIGTSPPPDTNDLIKLYCLIVQFE</sequence>
<dbReference type="HOGENOM" id="CLU_2187191_0_0_1"/>
<accession>T1IKH7</accession>
<organism evidence="1 2">
    <name type="scientific">Strigamia maritima</name>
    <name type="common">European centipede</name>
    <name type="synonym">Geophilus maritimus</name>
    <dbReference type="NCBI Taxonomy" id="126957"/>
    <lineage>
        <taxon>Eukaryota</taxon>
        <taxon>Metazoa</taxon>
        <taxon>Ecdysozoa</taxon>
        <taxon>Arthropoda</taxon>
        <taxon>Myriapoda</taxon>
        <taxon>Chilopoda</taxon>
        <taxon>Pleurostigmophora</taxon>
        <taxon>Geophilomorpha</taxon>
        <taxon>Linotaeniidae</taxon>
        <taxon>Strigamia</taxon>
    </lineage>
</organism>
<dbReference type="AlphaFoldDB" id="T1IKH7"/>
<dbReference type="EMBL" id="JH430541">
    <property type="status" value="NOT_ANNOTATED_CDS"/>
    <property type="molecule type" value="Genomic_DNA"/>
</dbReference>